<dbReference type="AlphaFoldDB" id="A0A5C4SUY5"/>
<comment type="caution">
    <text evidence="1">The sequence shown here is derived from an EMBL/GenBank/DDBJ whole genome shotgun (WGS) entry which is preliminary data.</text>
</comment>
<dbReference type="SUPFAM" id="SSF53474">
    <property type="entry name" value="alpha/beta-Hydrolases"/>
    <property type="match status" value="1"/>
</dbReference>
<gene>
    <name evidence="1" type="ORF">FE784_40435</name>
</gene>
<proteinExistence type="predicted"/>
<accession>A0A5C4SUY5</accession>
<protein>
    <recommendedName>
        <fullName evidence="3">Alpha/beta hydrolase</fullName>
    </recommendedName>
</protein>
<organism evidence="1 2">
    <name type="scientific">Paenibacillus hemerocallicola</name>
    <dbReference type="NCBI Taxonomy" id="1172614"/>
    <lineage>
        <taxon>Bacteria</taxon>
        <taxon>Bacillati</taxon>
        <taxon>Bacillota</taxon>
        <taxon>Bacilli</taxon>
        <taxon>Bacillales</taxon>
        <taxon>Paenibacillaceae</taxon>
        <taxon>Paenibacillus</taxon>
    </lineage>
</organism>
<sequence length="213" mass="22996">MEGLLGKAVELLHSHTRLRVVRSGLLFPYGDWSTGLLRQIRQVRRDMSLHGDTYARSIGGRSLTEAFGDLSGIDVLLLLGHSGGGMAAVHAAAPLGSLPPGPDVRIVQIGCPRFAIAPELRMRVHYLYAVGRAGGPAKDPICRIGTWGGWERSAHGIPRWNPLKFAPGERTPVPIIGGHADYFRDRAPFRNEAGRTNLDIVSEALLAGLVEDG</sequence>
<evidence type="ECO:0000313" key="2">
    <source>
        <dbReference type="Proteomes" id="UP000307943"/>
    </source>
</evidence>
<dbReference type="RefSeq" id="WP_139607963.1">
    <property type="nucleotide sequence ID" value="NZ_VDCQ01000142.1"/>
</dbReference>
<reference evidence="1 2" key="1">
    <citation type="submission" date="2019-05" db="EMBL/GenBank/DDBJ databases">
        <title>We sequenced the genome of Paenibacillus hemerocallicola KCTC 33185 for further insight into its adaptation and study the phylogeny of Paenibacillus.</title>
        <authorList>
            <person name="Narsing Rao M.P."/>
        </authorList>
    </citation>
    <scope>NUCLEOTIDE SEQUENCE [LARGE SCALE GENOMIC DNA]</scope>
    <source>
        <strain evidence="1 2">KCTC 33185</strain>
    </source>
</reference>
<evidence type="ECO:0000313" key="1">
    <source>
        <dbReference type="EMBL" id="TNJ53464.1"/>
    </source>
</evidence>
<name>A0A5C4SUY5_9BACL</name>
<dbReference type="OrthoDB" id="2558990at2"/>
<keyword evidence="2" id="KW-1185">Reference proteome</keyword>
<dbReference type="Proteomes" id="UP000307943">
    <property type="component" value="Unassembled WGS sequence"/>
</dbReference>
<evidence type="ECO:0008006" key="3">
    <source>
        <dbReference type="Google" id="ProtNLM"/>
    </source>
</evidence>
<dbReference type="EMBL" id="VDCQ01000142">
    <property type="protein sequence ID" value="TNJ53464.1"/>
    <property type="molecule type" value="Genomic_DNA"/>
</dbReference>
<dbReference type="InterPro" id="IPR029058">
    <property type="entry name" value="AB_hydrolase_fold"/>
</dbReference>